<gene>
    <name evidence="1" type="ORF">KK1_027902</name>
</gene>
<dbReference type="Pfam" id="PF03140">
    <property type="entry name" value="DUF247"/>
    <property type="match status" value="2"/>
</dbReference>
<dbReference type="PANTHER" id="PTHR31549:SF225">
    <property type="entry name" value="DUF247 DOMAIN PROTEIN"/>
    <property type="match status" value="1"/>
</dbReference>
<dbReference type="AlphaFoldDB" id="A0A151S694"/>
<dbReference type="STRING" id="3821.A0A151S694"/>
<dbReference type="InterPro" id="IPR004158">
    <property type="entry name" value="DUF247_pln"/>
</dbReference>
<protein>
    <submittedName>
        <fullName evidence="1">Uncharacterized protein</fullName>
    </submittedName>
</protein>
<evidence type="ECO:0000313" key="2">
    <source>
        <dbReference type="Proteomes" id="UP000075243"/>
    </source>
</evidence>
<dbReference type="Proteomes" id="UP000075243">
    <property type="component" value="Unassembled WGS sequence"/>
</dbReference>
<dbReference type="PANTHER" id="PTHR31549">
    <property type="entry name" value="PROTEIN, PUTATIVE (DUF247)-RELATED-RELATED"/>
    <property type="match status" value="1"/>
</dbReference>
<organism evidence="1 2">
    <name type="scientific">Cajanus cajan</name>
    <name type="common">Pigeon pea</name>
    <name type="synonym">Cajanus indicus</name>
    <dbReference type="NCBI Taxonomy" id="3821"/>
    <lineage>
        <taxon>Eukaryota</taxon>
        <taxon>Viridiplantae</taxon>
        <taxon>Streptophyta</taxon>
        <taxon>Embryophyta</taxon>
        <taxon>Tracheophyta</taxon>
        <taxon>Spermatophyta</taxon>
        <taxon>Magnoliopsida</taxon>
        <taxon>eudicotyledons</taxon>
        <taxon>Gunneridae</taxon>
        <taxon>Pentapetalae</taxon>
        <taxon>rosids</taxon>
        <taxon>fabids</taxon>
        <taxon>Fabales</taxon>
        <taxon>Fabaceae</taxon>
        <taxon>Papilionoideae</taxon>
        <taxon>50 kb inversion clade</taxon>
        <taxon>NPAAA clade</taxon>
        <taxon>indigoferoid/millettioid clade</taxon>
        <taxon>Phaseoleae</taxon>
        <taxon>Cajanus</taxon>
    </lineage>
</organism>
<evidence type="ECO:0000313" key="1">
    <source>
        <dbReference type="EMBL" id="KYP50326.1"/>
    </source>
</evidence>
<keyword evidence="2" id="KW-1185">Reference proteome</keyword>
<sequence length="238" mass="27745">MLFVNGCSLLHFMKNIDVECPEALNLKLHQLLQIQRDTILLENQLPRRLLEMLSKEEGPKLEFLFSNHADFGQSKHRDTMSVSVKNPNPIHLLDYYRSEYLSPEREINIQMGINTIQNQQDDDNEDNNFQIDPKTDVLSKYECCSFISFMDSLIDNGEDVKELRLSGVFRNLLGSDEDLANLLNELGADLPTKIYSDCWCLDNVVAFSKKYVAVKQQIEKHYRTKWKTWLKEKGWEPP</sequence>
<name>A0A151S694_CAJCA</name>
<dbReference type="Gramene" id="C.cajan_26557.t">
    <property type="protein sequence ID" value="C.cajan_26557.t"/>
    <property type="gene ID" value="C.cajan_26557"/>
</dbReference>
<accession>A0A151S694</accession>
<proteinExistence type="predicted"/>
<reference evidence="1" key="1">
    <citation type="journal article" date="2012" name="Nat. Biotechnol.">
        <title>Draft genome sequence of pigeonpea (Cajanus cajan), an orphan legume crop of resource-poor farmers.</title>
        <authorList>
            <person name="Varshney R.K."/>
            <person name="Chen W."/>
            <person name="Li Y."/>
            <person name="Bharti A.K."/>
            <person name="Saxena R.K."/>
            <person name="Schlueter J.A."/>
            <person name="Donoghue M.T."/>
            <person name="Azam S."/>
            <person name="Fan G."/>
            <person name="Whaley A.M."/>
            <person name="Farmer A.D."/>
            <person name="Sheridan J."/>
            <person name="Iwata A."/>
            <person name="Tuteja R."/>
            <person name="Penmetsa R.V."/>
            <person name="Wu W."/>
            <person name="Upadhyaya H.D."/>
            <person name="Yang S.P."/>
            <person name="Shah T."/>
            <person name="Saxena K.B."/>
            <person name="Michael T."/>
            <person name="McCombie W.R."/>
            <person name="Yang B."/>
            <person name="Zhang G."/>
            <person name="Yang H."/>
            <person name="Wang J."/>
            <person name="Spillane C."/>
            <person name="Cook D.R."/>
            <person name="May G.D."/>
            <person name="Xu X."/>
            <person name="Jackson S.A."/>
        </authorList>
    </citation>
    <scope>NUCLEOTIDE SEQUENCE [LARGE SCALE GENOMIC DNA]</scope>
</reference>
<dbReference type="EMBL" id="KQ483457">
    <property type="protein sequence ID" value="KYP50326.1"/>
    <property type="molecule type" value="Genomic_DNA"/>
</dbReference>